<dbReference type="GeneID" id="85468013"/>
<dbReference type="AlphaFoldDB" id="A0AAI9ZTX1"/>
<dbReference type="Proteomes" id="UP001243989">
    <property type="component" value="Unassembled WGS sequence"/>
</dbReference>
<dbReference type="RefSeq" id="XP_060445510.1">
    <property type="nucleotide sequence ID" value="XM_060583151.1"/>
</dbReference>
<name>A0AAI9ZTX1_9PEZI</name>
<comment type="caution">
    <text evidence="1">The sequence shown here is derived from an EMBL/GenBank/DDBJ whole genome shotgun (WGS) entry which is preliminary data.</text>
</comment>
<evidence type="ECO:0000313" key="2">
    <source>
        <dbReference type="Proteomes" id="UP001243989"/>
    </source>
</evidence>
<keyword evidence="2" id="KW-1185">Reference proteome</keyword>
<organism evidence="1 2">
    <name type="scientific">Colletotrichum phormii</name>
    <dbReference type="NCBI Taxonomy" id="359342"/>
    <lineage>
        <taxon>Eukaryota</taxon>
        <taxon>Fungi</taxon>
        <taxon>Dikarya</taxon>
        <taxon>Ascomycota</taxon>
        <taxon>Pezizomycotina</taxon>
        <taxon>Sordariomycetes</taxon>
        <taxon>Hypocreomycetidae</taxon>
        <taxon>Glomerellales</taxon>
        <taxon>Glomerellaceae</taxon>
        <taxon>Colletotrichum</taxon>
        <taxon>Colletotrichum acutatum species complex</taxon>
    </lineage>
</organism>
<sequence>MIREVAIRASLGQSHSMNQAGNHRSVKSTVICLWNRRLPIIPLPSPWPFPCETIWSSLLRVCLKTLPGLHSKSENSNIQPVSFSFLPGLLQMQCVRACVKKKRFPLVVVFGSGAPFASFFQSDEPRFRWQECQIFPYQMSPKSFRKLRLSRTRKG</sequence>
<proteinExistence type="predicted"/>
<protein>
    <submittedName>
        <fullName evidence="1">Uncharacterized protein</fullName>
    </submittedName>
</protein>
<evidence type="ECO:0000313" key="1">
    <source>
        <dbReference type="EMBL" id="KAK1636903.1"/>
    </source>
</evidence>
<reference evidence="1" key="1">
    <citation type="submission" date="2021-06" db="EMBL/GenBank/DDBJ databases">
        <title>Comparative genomics, transcriptomics and evolutionary studies reveal genomic signatures of adaptation to plant cell wall in hemibiotrophic fungi.</title>
        <authorList>
            <consortium name="DOE Joint Genome Institute"/>
            <person name="Baroncelli R."/>
            <person name="Diaz J.F."/>
            <person name="Benocci T."/>
            <person name="Peng M."/>
            <person name="Battaglia E."/>
            <person name="Haridas S."/>
            <person name="Andreopoulos W."/>
            <person name="Labutti K."/>
            <person name="Pangilinan J."/>
            <person name="Floch G.L."/>
            <person name="Makela M.R."/>
            <person name="Henrissat B."/>
            <person name="Grigoriev I.V."/>
            <person name="Crouch J.A."/>
            <person name="De Vries R.P."/>
            <person name="Sukno S.A."/>
            <person name="Thon M.R."/>
        </authorList>
    </citation>
    <scope>NUCLEOTIDE SEQUENCE</scope>
    <source>
        <strain evidence="1">CBS 102054</strain>
    </source>
</reference>
<dbReference type="EMBL" id="JAHMHQ010000010">
    <property type="protein sequence ID" value="KAK1636903.1"/>
    <property type="molecule type" value="Genomic_DNA"/>
</dbReference>
<accession>A0AAI9ZTX1</accession>
<gene>
    <name evidence="1" type="ORF">BDP81DRAFT_30465</name>
</gene>